<feature type="chain" id="PRO_5045958135" evidence="1">
    <location>
        <begin position="24"/>
        <end position="329"/>
    </location>
</feature>
<keyword evidence="1" id="KW-0732">Signal</keyword>
<dbReference type="EMBL" id="JAPMOU010000034">
    <property type="protein sequence ID" value="MDE1464409.1"/>
    <property type="molecule type" value="Genomic_DNA"/>
</dbReference>
<organism evidence="3 4">
    <name type="scientific">Spartinivicinus poritis</name>
    <dbReference type="NCBI Taxonomy" id="2994640"/>
    <lineage>
        <taxon>Bacteria</taxon>
        <taxon>Pseudomonadati</taxon>
        <taxon>Pseudomonadota</taxon>
        <taxon>Gammaproteobacteria</taxon>
        <taxon>Oceanospirillales</taxon>
        <taxon>Zooshikellaceae</taxon>
        <taxon>Spartinivicinus</taxon>
    </lineage>
</organism>
<feature type="domain" description="YHYH" evidence="2">
    <location>
        <begin position="160"/>
        <end position="275"/>
    </location>
</feature>
<protein>
    <submittedName>
        <fullName evidence="3">YHYH protein</fullName>
    </submittedName>
</protein>
<dbReference type="Proteomes" id="UP001528823">
    <property type="component" value="Unassembled WGS sequence"/>
</dbReference>
<proteinExistence type="predicted"/>
<feature type="domain" description="YHYH" evidence="2">
    <location>
        <begin position="281"/>
        <end position="319"/>
    </location>
</feature>
<keyword evidence="4" id="KW-1185">Reference proteome</keyword>
<comment type="caution">
    <text evidence="3">The sequence shown here is derived from an EMBL/GenBank/DDBJ whole genome shotgun (WGS) entry which is preliminary data.</text>
</comment>
<accession>A0ABT5UDF3</accession>
<evidence type="ECO:0000313" key="4">
    <source>
        <dbReference type="Proteomes" id="UP001528823"/>
    </source>
</evidence>
<dbReference type="InterPro" id="IPR025924">
    <property type="entry name" value="YHYH_dom"/>
</dbReference>
<name>A0ABT5UDF3_9GAMM</name>
<feature type="signal peptide" evidence="1">
    <location>
        <begin position="1"/>
        <end position="23"/>
    </location>
</feature>
<evidence type="ECO:0000259" key="2">
    <source>
        <dbReference type="Pfam" id="PF14240"/>
    </source>
</evidence>
<evidence type="ECO:0000256" key="1">
    <source>
        <dbReference type="SAM" id="SignalP"/>
    </source>
</evidence>
<gene>
    <name evidence="3" type="ORF">ORQ98_20830</name>
</gene>
<sequence>MNNFYKLLSIVFISSGLTGISNAKPIANTYTPQSVVLNPAYFNTEHFLKNISLVKCTLENNQEALCFELAVKSNPIKDGPYCPKTLNDIGGIYIYDGKTNPGLRVLKRDLFEDMEKDGYDIVDDQGNIRFALAIPGQPPSNPEYAYCIEAEHDYNLKLTYYIPAYPSYAAEPTPMSSASNIVGLSLIGLPINGLPPSVVTGPDGQRGGSIPALDPCGGHINEGFYHSHIFPETINNIFIKNHIYDAQCQGVYQKFDSELIGYAMDGFPIYGSFEFTGMPPTDLDECNGHVSPTLHYPWGEYHYHADIDSPVNIPTCLKGNLAKDQLVIE</sequence>
<dbReference type="Pfam" id="PF14240">
    <property type="entry name" value="YHYH"/>
    <property type="match status" value="2"/>
</dbReference>
<reference evidence="3 4" key="1">
    <citation type="submission" date="2022-11" db="EMBL/GenBank/DDBJ databases">
        <title>Spartinivicinus poritis sp. nov., isolated from scleractinian coral Porites lutea.</title>
        <authorList>
            <person name="Zhang G."/>
            <person name="Cai L."/>
            <person name="Wei Q."/>
        </authorList>
    </citation>
    <scope>NUCLEOTIDE SEQUENCE [LARGE SCALE GENOMIC DNA]</scope>
    <source>
        <strain evidence="3 4">A2-2</strain>
    </source>
</reference>
<dbReference type="RefSeq" id="WP_274690735.1">
    <property type="nucleotide sequence ID" value="NZ_JAPMOU010000034.1"/>
</dbReference>
<evidence type="ECO:0000313" key="3">
    <source>
        <dbReference type="EMBL" id="MDE1464409.1"/>
    </source>
</evidence>